<organism evidence="7 8">
    <name type="scientific">Saprolegnia diclina (strain VS20)</name>
    <dbReference type="NCBI Taxonomy" id="1156394"/>
    <lineage>
        <taxon>Eukaryota</taxon>
        <taxon>Sar</taxon>
        <taxon>Stramenopiles</taxon>
        <taxon>Oomycota</taxon>
        <taxon>Saprolegniomycetes</taxon>
        <taxon>Saprolegniales</taxon>
        <taxon>Saprolegniaceae</taxon>
        <taxon>Saprolegnia</taxon>
    </lineage>
</organism>
<dbReference type="OrthoDB" id="303614at2759"/>
<accession>T0QU88</accession>
<dbReference type="PROSITE" id="PS50178">
    <property type="entry name" value="ZF_FYVE"/>
    <property type="match status" value="1"/>
</dbReference>
<dbReference type="PANTHER" id="PTHR43102">
    <property type="entry name" value="SLR1143 PROTEIN"/>
    <property type="match status" value="1"/>
</dbReference>
<dbReference type="InParanoid" id="T0QU88"/>
<evidence type="ECO:0000313" key="8">
    <source>
        <dbReference type="Proteomes" id="UP000030762"/>
    </source>
</evidence>
<dbReference type="PANTHER" id="PTHR43102:SF2">
    <property type="entry name" value="GAF DOMAIN-CONTAINING PROTEIN"/>
    <property type="match status" value="1"/>
</dbReference>
<dbReference type="EMBL" id="JH767133">
    <property type="protein sequence ID" value="EQC41779.1"/>
    <property type="molecule type" value="Genomic_DNA"/>
</dbReference>
<dbReference type="SUPFAM" id="SSF55781">
    <property type="entry name" value="GAF domain-like"/>
    <property type="match status" value="1"/>
</dbReference>
<feature type="region of interest" description="Disordered" evidence="5">
    <location>
        <begin position="340"/>
        <end position="367"/>
    </location>
</feature>
<keyword evidence="2 4" id="KW-0863">Zinc-finger</keyword>
<evidence type="ECO:0000259" key="6">
    <source>
        <dbReference type="PROSITE" id="PS50178"/>
    </source>
</evidence>
<evidence type="ECO:0000256" key="1">
    <source>
        <dbReference type="ARBA" id="ARBA00022723"/>
    </source>
</evidence>
<keyword evidence="3" id="KW-0862">Zinc</keyword>
<evidence type="ECO:0000256" key="4">
    <source>
        <dbReference type="PROSITE-ProRule" id="PRU00091"/>
    </source>
</evidence>
<dbReference type="Proteomes" id="UP000030762">
    <property type="component" value="Unassembled WGS sequence"/>
</dbReference>
<keyword evidence="8" id="KW-1185">Reference proteome</keyword>
<dbReference type="Gene3D" id="3.30.450.40">
    <property type="match status" value="1"/>
</dbReference>
<dbReference type="InterPro" id="IPR011011">
    <property type="entry name" value="Znf_FYVE_PHD"/>
</dbReference>
<dbReference type="Pfam" id="PF01590">
    <property type="entry name" value="GAF"/>
    <property type="match status" value="1"/>
</dbReference>
<dbReference type="GO" id="GO:0008270">
    <property type="term" value="F:zinc ion binding"/>
    <property type="evidence" value="ECO:0007669"/>
    <property type="project" value="UniProtKB-KW"/>
</dbReference>
<proteinExistence type="predicted"/>
<dbReference type="SMART" id="SM00064">
    <property type="entry name" value="FYVE"/>
    <property type="match status" value="1"/>
</dbReference>
<dbReference type="Pfam" id="PF01363">
    <property type="entry name" value="FYVE"/>
    <property type="match status" value="1"/>
</dbReference>
<protein>
    <recommendedName>
        <fullName evidence="6">FYVE-type domain-containing protein</fullName>
    </recommendedName>
</protein>
<dbReference type="InterPro" id="IPR000306">
    <property type="entry name" value="Znf_FYVE"/>
</dbReference>
<feature type="compositionally biased region" description="Polar residues" evidence="5">
    <location>
        <begin position="354"/>
        <end position="367"/>
    </location>
</feature>
<feature type="domain" description="FYVE-type" evidence="6">
    <location>
        <begin position="31"/>
        <end position="106"/>
    </location>
</feature>
<evidence type="ECO:0000313" key="7">
    <source>
        <dbReference type="EMBL" id="EQC41779.1"/>
    </source>
</evidence>
<evidence type="ECO:0000256" key="5">
    <source>
        <dbReference type="SAM" id="MobiDB-lite"/>
    </source>
</evidence>
<reference evidence="7 8" key="1">
    <citation type="submission" date="2012-04" db="EMBL/GenBank/DDBJ databases">
        <title>The Genome Sequence of Saprolegnia declina VS20.</title>
        <authorList>
            <consortium name="The Broad Institute Genome Sequencing Platform"/>
            <person name="Russ C."/>
            <person name="Nusbaum C."/>
            <person name="Tyler B."/>
            <person name="van West P."/>
            <person name="Dieguez-Uribeondo J."/>
            <person name="de Bruijn I."/>
            <person name="Tripathy S."/>
            <person name="Jiang R."/>
            <person name="Young S.K."/>
            <person name="Zeng Q."/>
            <person name="Gargeya S."/>
            <person name="Fitzgerald M."/>
            <person name="Haas B."/>
            <person name="Abouelleil A."/>
            <person name="Alvarado L."/>
            <person name="Arachchi H.M."/>
            <person name="Berlin A."/>
            <person name="Chapman S.B."/>
            <person name="Goldberg J."/>
            <person name="Griggs A."/>
            <person name="Gujja S."/>
            <person name="Hansen M."/>
            <person name="Howarth C."/>
            <person name="Imamovic A."/>
            <person name="Larimer J."/>
            <person name="McCowen C."/>
            <person name="Montmayeur A."/>
            <person name="Murphy C."/>
            <person name="Neiman D."/>
            <person name="Pearson M."/>
            <person name="Priest M."/>
            <person name="Roberts A."/>
            <person name="Saif S."/>
            <person name="Shea T."/>
            <person name="Sisk P."/>
            <person name="Sykes S."/>
            <person name="Wortman J."/>
            <person name="Nusbaum C."/>
            <person name="Birren B."/>
        </authorList>
    </citation>
    <scope>NUCLEOTIDE SEQUENCE [LARGE SCALE GENOMIC DNA]</scope>
    <source>
        <strain evidence="7 8">VS20</strain>
    </source>
</reference>
<dbReference type="InterPro" id="IPR013083">
    <property type="entry name" value="Znf_RING/FYVE/PHD"/>
</dbReference>
<gene>
    <name evidence="7" type="ORF">SDRG_00642</name>
</gene>
<dbReference type="OMA" id="CFDCIDK"/>
<dbReference type="InterPro" id="IPR003018">
    <property type="entry name" value="GAF"/>
</dbReference>
<dbReference type="VEuPathDB" id="FungiDB:SDRG_00642"/>
<dbReference type="InterPro" id="IPR029016">
    <property type="entry name" value="GAF-like_dom_sf"/>
</dbReference>
<dbReference type="eggNOG" id="KOG0230">
    <property type="taxonomic scope" value="Eukaryota"/>
</dbReference>
<evidence type="ECO:0000256" key="3">
    <source>
        <dbReference type="ARBA" id="ARBA00022833"/>
    </source>
</evidence>
<dbReference type="SUPFAM" id="SSF57903">
    <property type="entry name" value="FYVE/PHD zinc finger"/>
    <property type="match status" value="1"/>
</dbReference>
<dbReference type="AlphaFoldDB" id="T0QU88"/>
<name>T0QU88_SAPDV</name>
<dbReference type="GeneID" id="19941369"/>
<keyword evidence="1" id="KW-0479">Metal-binding</keyword>
<dbReference type="Gene3D" id="3.30.40.10">
    <property type="entry name" value="Zinc/RING finger domain, C3HC4 (zinc finger)"/>
    <property type="match status" value="1"/>
</dbReference>
<sequence>MLLASSSSKRGRIPDDVLEFHLKHMNEWVADKDRPQCVICIRRFNTFVRKHHCRACGEVVCSQCSLHRHVRDVLPRPSLSRQRSSSIKNATILTVRICMDCIGEVQFYRNSAAPPTLLPLSQSHQSTNSYSFGNMEAEETRLLALSSFAILDTHVEAEYNAVCQAAAKTFACSVAAIGFVDAMRQWYKASMGIAHAQLPRELALCSHLIEHRITKPLVVRDLTLDKRFAANPLVTGPAHIRFYVSVPIVTMDGHVIGTIMVLDTSPRDAVDARAVDMLVHLSSIVMEMLEENRRRERNRLTAIEECSIESGGSSFRRNLSSFMGRHSNASADTFLQATAPQEPSPIPEVDELSPPTTKKVTPTESITASLERHKPKLVTTSSTAVAEQQNSFWALLSKISETQQMLAEQQNAMLDKLGQQIARIDQLEEAMGHAHDHLRALKSQVDAMESDPTEYITI</sequence>
<dbReference type="RefSeq" id="XP_008604348.1">
    <property type="nucleotide sequence ID" value="XM_008606126.1"/>
</dbReference>
<dbReference type="InterPro" id="IPR017455">
    <property type="entry name" value="Znf_FYVE-rel"/>
</dbReference>
<dbReference type="STRING" id="1156394.T0QU88"/>
<evidence type="ECO:0000256" key="2">
    <source>
        <dbReference type="ARBA" id="ARBA00022771"/>
    </source>
</evidence>